<protein>
    <submittedName>
        <fullName evidence="2">Rrf2 family transcriptional regulator</fullName>
    </submittedName>
</protein>
<evidence type="ECO:0000313" key="3">
    <source>
        <dbReference type="Proteomes" id="UP000427769"/>
    </source>
</evidence>
<dbReference type="GO" id="GO:0005829">
    <property type="term" value="C:cytosol"/>
    <property type="evidence" value="ECO:0007669"/>
    <property type="project" value="TreeGrafter"/>
</dbReference>
<gene>
    <name evidence="2" type="ORF">DSCW_55300</name>
</gene>
<dbReference type="KEGG" id="dwd:DSCW_55300"/>
<dbReference type="SUPFAM" id="SSF46785">
    <property type="entry name" value="Winged helix' DNA-binding domain"/>
    <property type="match status" value="1"/>
</dbReference>
<name>A0A5K7ZEG6_9BACT</name>
<evidence type="ECO:0000313" key="2">
    <source>
        <dbReference type="EMBL" id="BBO78113.1"/>
    </source>
</evidence>
<dbReference type="InterPro" id="IPR036390">
    <property type="entry name" value="WH_DNA-bd_sf"/>
</dbReference>
<dbReference type="AlphaFoldDB" id="A0A5K7ZEG6"/>
<dbReference type="InterPro" id="IPR000944">
    <property type="entry name" value="Tscrpt_reg_Rrf2"/>
</dbReference>
<dbReference type="GO" id="GO:0003677">
    <property type="term" value="F:DNA binding"/>
    <property type="evidence" value="ECO:0007669"/>
    <property type="project" value="UniProtKB-KW"/>
</dbReference>
<dbReference type="EMBL" id="AP021875">
    <property type="protein sequence ID" value="BBO78113.1"/>
    <property type="molecule type" value="Genomic_DNA"/>
</dbReference>
<proteinExistence type="predicted"/>
<organism evidence="2 3">
    <name type="scientific">Desulfosarcina widdelii</name>
    <dbReference type="NCBI Taxonomy" id="947919"/>
    <lineage>
        <taxon>Bacteria</taxon>
        <taxon>Pseudomonadati</taxon>
        <taxon>Thermodesulfobacteriota</taxon>
        <taxon>Desulfobacteria</taxon>
        <taxon>Desulfobacterales</taxon>
        <taxon>Desulfosarcinaceae</taxon>
        <taxon>Desulfosarcina</taxon>
    </lineage>
</organism>
<reference evidence="2 3" key="1">
    <citation type="submission" date="2019-11" db="EMBL/GenBank/DDBJ databases">
        <title>Comparative genomics of hydrocarbon-degrading Desulfosarcina strains.</title>
        <authorList>
            <person name="Watanabe M."/>
            <person name="Kojima H."/>
            <person name="Fukui M."/>
        </authorList>
    </citation>
    <scope>NUCLEOTIDE SEQUENCE [LARGE SCALE GENOMIC DNA]</scope>
    <source>
        <strain evidence="2 3">PP31</strain>
    </source>
</reference>
<dbReference type="PANTHER" id="PTHR33221:SF5">
    <property type="entry name" value="HTH-TYPE TRANSCRIPTIONAL REGULATOR ISCR"/>
    <property type="match status" value="1"/>
</dbReference>
<sequence>MMLDLAIYAKDGPVPLSDISRRQNISVKYLEKLIRKLKSAGFVKSQRGPFGGHMLARSPDEITVGDLVRVLEDSTAIADCAESDDPVCGVCNRAGDCLSRWVWVAASRAMFDTLDSISLARLVNSPKDGSFPGPSSAA</sequence>
<dbReference type="Proteomes" id="UP000427769">
    <property type="component" value="Chromosome"/>
</dbReference>
<keyword evidence="3" id="KW-1185">Reference proteome</keyword>
<dbReference type="GO" id="GO:0003700">
    <property type="term" value="F:DNA-binding transcription factor activity"/>
    <property type="evidence" value="ECO:0007669"/>
    <property type="project" value="TreeGrafter"/>
</dbReference>
<dbReference type="PANTHER" id="PTHR33221">
    <property type="entry name" value="WINGED HELIX-TURN-HELIX TRANSCRIPTIONAL REGULATOR, RRF2 FAMILY"/>
    <property type="match status" value="1"/>
</dbReference>
<dbReference type="NCBIfam" id="TIGR00738">
    <property type="entry name" value="rrf2_super"/>
    <property type="match status" value="1"/>
</dbReference>
<dbReference type="Pfam" id="PF02082">
    <property type="entry name" value="Rrf2"/>
    <property type="match status" value="1"/>
</dbReference>
<dbReference type="PROSITE" id="PS51197">
    <property type="entry name" value="HTH_RRF2_2"/>
    <property type="match status" value="1"/>
</dbReference>
<keyword evidence="1" id="KW-0238">DNA-binding</keyword>
<accession>A0A5K7ZEG6</accession>
<dbReference type="InterPro" id="IPR036388">
    <property type="entry name" value="WH-like_DNA-bd_sf"/>
</dbReference>
<dbReference type="Gene3D" id="1.10.10.10">
    <property type="entry name" value="Winged helix-like DNA-binding domain superfamily/Winged helix DNA-binding domain"/>
    <property type="match status" value="1"/>
</dbReference>
<evidence type="ECO:0000256" key="1">
    <source>
        <dbReference type="ARBA" id="ARBA00023125"/>
    </source>
</evidence>